<evidence type="ECO:0000256" key="3">
    <source>
        <dbReference type="RuleBase" id="RU000590"/>
    </source>
</evidence>
<protein>
    <submittedName>
        <fullName evidence="5">M24 family metallopeptidase</fullName>
    </submittedName>
</protein>
<dbReference type="RefSeq" id="WP_166177722.1">
    <property type="nucleotide sequence ID" value="NZ_CP045119.1"/>
</dbReference>
<accession>A0A6G8QBU5</accession>
<dbReference type="PANTHER" id="PTHR46112:SF2">
    <property type="entry name" value="XAA-PRO AMINOPEPTIDASE P-RELATED"/>
    <property type="match status" value="1"/>
</dbReference>
<evidence type="ECO:0000256" key="1">
    <source>
        <dbReference type="ARBA" id="ARBA00022723"/>
    </source>
</evidence>
<dbReference type="Gene3D" id="3.90.230.10">
    <property type="entry name" value="Creatinase/methionine aminopeptidase superfamily"/>
    <property type="match status" value="1"/>
</dbReference>
<comment type="similarity">
    <text evidence="3">Belongs to the peptidase M24B family.</text>
</comment>
<dbReference type="SUPFAM" id="SSF55920">
    <property type="entry name" value="Creatinase/aminopeptidase"/>
    <property type="match status" value="1"/>
</dbReference>
<dbReference type="Pfam" id="PF00557">
    <property type="entry name" value="Peptidase_M24"/>
    <property type="match status" value="1"/>
</dbReference>
<dbReference type="AlphaFoldDB" id="A0A6G8QBU5"/>
<proteinExistence type="inferred from homology"/>
<dbReference type="KEGG" id="rub:GBA63_15900"/>
<dbReference type="GO" id="GO:0046872">
    <property type="term" value="F:metal ion binding"/>
    <property type="evidence" value="ECO:0007669"/>
    <property type="project" value="UniProtKB-KW"/>
</dbReference>
<feature type="domain" description="Peptidase M24" evidence="4">
    <location>
        <begin position="144"/>
        <end position="371"/>
    </location>
</feature>
<dbReference type="InterPro" id="IPR036005">
    <property type="entry name" value="Creatinase/aminopeptidase-like"/>
</dbReference>
<evidence type="ECO:0000259" key="4">
    <source>
        <dbReference type="Pfam" id="PF00557"/>
    </source>
</evidence>
<dbReference type="PROSITE" id="PS00491">
    <property type="entry name" value="PROLINE_PEPTIDASE"/>
    <property type="match status" value="1"/>
</dbReference>
<keyword evidence="1 3" id="KW-0479">Metal-binding</keyword>
<name>A0A6G8QBU5_9ACTN</name>
<dbReference type="PANTHER" id="PTHR46112">
    <property type="entry name" value="AMINOPEPTIDASE"/>
    <property type="match status" value="1"/>
</dbReference>
<evidence type="ECO:0000313" key="6">
    <source>
        <dbReference type="Proteomes" id="UP000501452"/>
    </source>
</evidence>
<dbReference type="EMBL" id="CP045119">
    <property type="protein sequence ID" value="QIN83965.1"/>
    <property type="molecule type" value="Genomic_DNA"/>
</dbReference>
<sequence>MTDDGRNLLVIGAPEHDAYAYHLSGFMAPDDVICLRIDGETHLAVSSLEYGRAKKAAPVDELLSYEELEIPKLARELKSGSKAYARAIRNLLERLGAPDPTLHVPPTMAVVYADALRESGLTLVPDGKLFDGLRRAKSPEEVDHVEKAQRAVEETCEHAVGILRDAEVGEDGVLLWRGEALTSETLRSEINVELLRRNCLGDGTIAAGGSQAADPHERGSGPLKAGEAIILDIFPMDLSSRYYADMTRTFVKGEPGAELRKMYEAVLESQEAALAMIGPGVDGKDVHEKVSEILHDAGYKTQVHDREEGKPLTEGFFHGTGHGVGLEIHEAPRLGVTGQKLIPGDIVSVEPGLYYPEVGGVRIEDLVLVTEDGSRNLTRFPKQFVV</sequence>
<evidence type="ECO:0000313" key="5">
    <source>
        <dbReference type="EMBL" id="QIN83965.1"/>
    </source>
</evidence>
<evidence type="ECO:0000256" key="2">
    <source>
        <dbReference type="ARBA" id="ARBA00022801"/>
    </source>
</evidence>
<reference evidence="5 6" key="1">
    <citation type="submission" date="2019-10" db="EMBL/GenBank/DDBJ databases">
        <title>Rubrobacter sp nov SCSIO 52090 isolated from a deep-sea sediment in the South China Sea.</title>
        <authorList>
            <person name="Chen R.W."/>
        </authorList>
    </citation>
    <scope>NUCLEOTIDE SEQUENCE [LARGE SCALE GENOMIC DNA]</scope>
    <source>
        <strain evidence="5 6">SCSIO 52909</strain>
    </source>
</reference>
<gene>
    <name evidence="5" type="ORF">GBA63_15900</name>
</gene>
<dbReference type="Proteomes" id="UP000501452">
    <property type="component" value="Chromosome"/>
</dbReference>
<dbReference type="InterPro" id="IPR050659">
    <property type="entry name" value="Peptidase_M24B"/>
</dbReference>
<dbReference type="GO" id="GO:0016787">
    <property type="term" value="F:hydrolase activity"/>
    <property type="evidence" value="ECO:0007669"/>
    <property type="project" value="UniProtKB-KW"/>
</dbReference>
<keyword evidence="2" id="KW-0378">Hydrolase</keyword>
<dbReference type="InterPro" id="IPR001131">
    <property type="entry name" value="Peptidase_M24B_aminopep-P_CS"/>
</dbReference>
<dbReference type="InterPro" id="IPR000994">
    <property type="entry name" value="Pept_M24"/>
</dbReference>
<organism evidence="5 6">
    <name type="scientific">Rubrobacter tropicus</name>
    <dbReference type="NCBI Taxonomy" id="2653851"/>
    <lineage>
        <taxon>Bacteria</taxon>
        <taxon>Bacillati</taxon>
        <taxon>Actinomycetota</taxon>
        <taxon>Rubrobacteria</taxon>
        <taxon>Rubrobacterales</taxon>
        <taxon>Rubrobacteraceae</taxon>
        <taxon>Rubrobacter</taxon>
    </lineage>
</organism>
<keyword evidence="6" id="KW-1185">Reference proteome</keyword>